<proteinExistence type="inferred from homology"/>
<dbReference type="PANTHER" id="PTHR43630:SF1">
    <property type="entry name" value="POLY-BETA-1,6-N-ACETYL-D-GLUCOSAMINE SYNTHASE"/>
    <property type="match status" value="1"/>
</dbReference>
<keyword evidence="4" id="KW-0472">Membrane</keyword>
<dbReference type="Proteomes" id="UP001056539">
    <property type="component" value="Chromosome"/>
</dbReference>
<name>A0AAX3BBB5_9SPIR</name>
<keyword evidence="3" id="KW-0808">Transferase</keyword>
<dbReference type="GO" id="GO:0016757">
    <property type="term" value="F:glycosyltransferase activity"/>
    <property type="evidence" value="ECO:0007669"/>
    <property type="project" value="UniProtKB-KW"/>
</dbReference>
<feature type="transmembrane region" description="Helical" evidence="4">
    <location>
        <begin position="237"/>
        <end position="263"/>
    </location>
</feature>
<evidence type="ECO:0000313" key="5">
    <source>
        <dbReference type="EMBL" id="URA09376.1"/>
    </source>
</evidence>
<feature type="transmembrane region" description="Helical" evidence="4">
    <location>
        <begin position="123"/>
        <end position="143"/>
    </location>
</feature>
<protein>
    <submittedName>
        <fullName evidence="5">Glycosyltransferase family 2 protein</fullName>
    </submittedName>
</protein>
<dbReference type="Gene3D" id="3.90.550.10">
    <property type="entry name" value="Spore Coat Polysaccharide Biosynthesis Protein SpsA, Chain A"/>
    <property type="match status" value="1"/>
</dbReference>
<reference evidence="5" key="1">
    <citation type="submission" date="2021-04" db="EMBL/GenBank/DDBJ databases">
        <authorList>
            <person name="Postec A."/>
        </authorList>
    </citation>
    <scope>NUCLEOTIDE SEQUENCE</scope>
    <source>
        <strain evidence="5">F1F22</strain>
    </source>
</reference>
<keyword evidence="4" id="KW-0812">Transmembrane</keyword>
<sequence length="367" mass="42849">MKITALITVYRDPRDLKSIIERLLFFDYAEKEIIVVVDGPTNEAIESILDLYRNHIRIHYNGIQKGKVMSLNDVTRTLQTDALLFIDNDIIFPQDKYFLKKLAIYLENNHIVEMPKEARVNTFISAMMSYEFMGFVTATYLLAKLSGHSPSMNGACFAVQKAWFDKLGGFRRVINEDMDFAARSFIHHGRFAFPPELKVTNGVSDTLKDWLIQRKRWALNNVLWFKWYFLDVLKKSLSFPALLLAIGVFILPIAAYVLAYILLHVFRLKILAALVMLVSHAWSFTSALLFNFIQYSFLAGGSYIPFLLALGFTMGIYWGVAKHFHMRFVWWEFILFYLFYLPVWTLFNLVFFLLVIFDVKVQTQWKI</sequence>
<dbReference type="RefSeq" id="WP_271434503.1">
    <property type="nucleotide sequence ID" value="NZ_CP073355.1"/>
</dbReference>
<keyword evidence="6" id="KW-1185">Reference proteome</keyword>
<dbReference type="PANTHER" id="PTHR43630">
    <property type="entry name" value="POLY-BETA-1,6-N-ACETYL-D-GLUCOSAMINE SYNTHASE"/>
    <property type="match status" value="1"/>
</dbReference>
<comment type="similarity">
    <text evidence="1">Belongs to the glycosyltransferase 2 family.</text>
</comment>
<feature type="transmembrane region" description="Helical" evidence="4">
    <location>
        <begin position="303"/>
        <end position="321"/>
    </location>
</feature>
<dbReference type="SUPFAM" id="SSF53448">
    <property type="entry name" value="Nucleotide-diphospho-sugar transferases"/>
    <property type="match status" value="1"/>
</dbReference>
<reference evidence="5" key="2">
    <citation type="submission" date="2022-06" db="EMBL/GenBank/DDBJ databases">
        <title>Thermospira aquatica gen. nov., sp. nov.</title>
        <authorList>
            <person name="Ben Ali Gam Z."/>
            <person name="Labat M."/>
        </authorList>
    </citation>
    <scope>NUCLEOTIDE SEQUENCE</scope>
    <source>
        <strain evidence="5">F1F22</strain>
    </source>
</reference>
<evidence type="ECO:0000256" key="2">
    <source>
        <dbReference type="ARBA" id="ARBA00022676"/>
    </source>
</evidence>
<gene>
    <name evidence="5" type="ORF">KDW03_07725</name>
</gene>
<evidence type="ECO:0000256" key="3">
    <source>
        <dbReference type="ARBA" id="ARBA00022679"/>
    </source>
</evidence>
<keyword evidence="2" id="KW-0328">Glycosyltransferase</keyword>
<dbReference type="Pfam" id="PF13641">
    <property type="entry name" value="Glyco_tranf_2_3"/>
    <property type="match status" value="1"/>
</dbReference>
<feature type="transmembrane region" description="Helical" evidence="4">
    <location>
        <begin position="333"/>
        <end position="357"/>
    </location>
</feature>
<dbReference type="EMBL" id="CP073355">
    <property type="protein sequence ID" value="URA09376.1"/>
    <property type="molecule type" value="Genomic_DNA"/>
</dbReference>
<dbReference type="InterPro" id="IPR029044">
    <property type="entry name" value="Nucleotide-diphossugar_trans"/>
</dbReference>
<organism evidence="5 6">
    <name type="scientific">Thermospira aquatica</name>
    <dbReference type="NCBI Taxonomy" id="2828656"/>
    <lineage>
        <taxon>Bacteria</taxon>
        <taxon>Pseudomonadati</taxon>
        <taxon>Spirochaetota</taxon>
        <taxon>Spirochaetia</taxon>
        <taxon>Brevinematales</taxon>
        <taxon>Thermospiraceae</taxon>
        <taxon>Thermospira</taxon>
    </lineage>
</organism>
<keyword evidence="4" id="KW-1133">Transmembrane helix</keyword>
<dbReference type="KEGG" id="taqu:KDW03_07725"/>
<evidence type="ECO:0000256" key="4">
    <source>
        <dbReference type="SAM" id="Phobius"/>
    </source>
</evidence>
<evidence type="ECO:0000256" key="1">
    <source>
        <dbReference type="ARBA" id="ARBA00006739"/>
    </source>
</evidence>
<dbReference type="AlphaFoldDB" id="A0AAX3BBB5"/>
<evidence type="ECO:0000313" key="6">
    <source>
        <dbReference type="Proteomes" id="UP001056539"/>
    </source>
</evidence>
<accession>A0AAX3BBB5</accession>
<feature type="transmembrane region" description="Helical" evidence="4">
    <location>
        <begin position="270"/>
        <end position="297"/>
    </location>
</feature>